<sequence>MSLLPSPSAPTGCNYTCKLYFDPKADQPSTGGYFITDEELRQKLANLIDTEERIQKASVYSNPLSSLQATNALLYHAFIVIETNDWWWSIEKNTEGITIQRSKDIGSVRDTYQRKKRTTGWTSLTSIRNNKTAQGGNTTISELINYIWRKDCVTNVYHVLSANCQGFAALVFDHIRSPHNDLMYFDEAADQQPSTTSSCYMSVDSVLNQVERLSASETFTKIELHKVPMDSLNIPDYFTQNAVVSDLVGNTVMTSAFAIFVGLDPVAIPVLLAGTYLARLLMYSHYFVIFETNNGIYWSLDRLPNRFTIQRSRNKATLLKECQRISRDSSLIAAKRYKSADAKAKTMNAVMIFILKNCPNKNQIYHLPPEHCGTQACRVFDHFKLK</sequence>
<name>A0ABQ9ZER6_9CRUS</name>
<dbReference type="EMBL" id="JAOYFB010000003">
    <property type="protein sequence ID" value="KAK4011428.1"/>
    <property type="molecule type" value="Genomic_DNA"/>
</dbReference>
<dbReference type="PANTHER" id="PTHR33173:SF2">
    <property type="entry name" value="MYND-TYPE DOMAIN-CONTAINING PROTEIN"/>
    <property type="match status" value="1"/>
</dbReference>
<dbReference type="Proteomes" id="UP001234178">
    <property type="component" value="Unassembled WGS sequence"/>
</dbReference>
<organism evidence="1 2">
    <name type="scientific">Daphnia magna</name>
    <dbReference type="NCBI Taxonomy" id="35525"/>
    <lineage>
        <taxon>Eukaryota</taxon>
        <taxon>Metazoa</taxon>
        <taxon>Ecdysozoa</taxon>
        <taxon>Arthropoda</taxon>
        <taxon>Crustacea</taxon>
        <taxon>Branchiopoda</taxon>
        <taxon>Diplostraca</taxon>
        <taxon>Cladocera</taxon>
        <taxon>Anomopoda</taxon>
        <taxon>Daphniidae</taxon>
        <taxon>Daphnia</taxon>
    </lineage>
</organism>
<protein>
    <recommendedName>
        <fullName evidence="3">PPPDE domain-containing protein</fullName>
    </recommendedName>
</protein>
<proteinExistence type="predicted"/>
<accession>A0ABQ9ZER6</accession>
<evidence type="ECO:0000313" key="1">
    <source>
        <dbReference type="EMBL" id="KAK4011428.1"/>
    </source>
</evidence>
<reference evidence="1 2" key="1">
    <citation type="journal article" date="2023" name="Nucleic Acids Res.">
        <title>The hologenome of Daphnia magna reveals possible DNA methylation and microbiome-mediated evolution of the host genome.</title>
        <authorList>
            <person name="Chaturvedi A."/>
            <person name="Li X."/>
            <person name="Dhandapani V."/>
            <person name="Marshall H."/>
            <person name="Kissane S."/>
            <person name="Cuenca-Cambronero M."/>
            <person name="Asole G."/>
            <person name="Calvet F."/>
            <person name="Ruiz-Romero M."/>
            <person name="Marangio P."/>
            <person name="Guigo R."/>
            <person name="Rago D."/>
            <person name="Mirbahai L."/>
            <person name="Eastwood N."/>
            <person name="Colbourne J.K."/>
            <person name="Zhou J."/>
            <person name="Mallon E."/>
            <person name="Orsini L."/>
        </authorList>
    </citation>
    <scope>NUCLEOTIDE SEQUENCE [LARGE SCALE GENOMIC DNA]</scope>
    <source>
        <strain evidence="1">LRV0_1</strain>
    </source>
</reference>
<gene>
    <name evidence="1" type="ORF">OUZ56_020546</name>
</gene>
<comment type="caution">
    <text evidence="1">The sequence shown here is derived from an EMBL/GenBank/DDBJ whole genome shotgun (WGS) entry which is preliminary data.</text>
</comment>
<evidence type="ECO:0008006" key="3">
    <source>
        <dbReference type="Google" id="ProtNLM"/>
    </source>
</evidence>
<dbReference type="PANTHER" id="PTHR33173">
    <property type="match status" value="1"/>
</dbReference>
<evidence type="ECO:0000313" key="2">
    <source>
        <dbReference type="Proteomes" id="UP001234178"/>
    </source>
</evidence>
<keyword evidence="2" id="KW-1185">Reference proteome</keyword>